<evidence type="ECO:0000256" key="3">
    <source>
        <dbReference type="ARBA" id="ARBA00022670"/>
    </source>
</evidence>
<dbReference type="SMART" id="SM00232">
    <property type="entry name" value="JAB_MPN"/>
    <property type="match status" value="1"/>
</dbReference>
<proteinExistence type="inferred from homology"/>
<dbReference type="Gene3D" id="3.40.140.10">
    <property type="entry name" value="Cytidine Deaminase, domain 2"/>
    <property type="match status" value="1"/>
</dbReference>
<dbReference type="SUPFAM" id="SSF102712">
    <property type="entry name" value="JAB1/MPN domain"/>
    <property type="match status" value="1"/>
</dbReference>
<feature type="domain" description="MPN" evidence="10">
    <location>
        <begin position="69"/>
        <end position="199"/>
    </location>
</feature>
<evidence type="ECO:0000256" key="7">
    <source>
        <dbReference type="ARBA" id="ARBA00022833"/>
    </source>
</evidence>
<dbReference type="GO" id="GO:0061578">
    <property type="term" value="F:K63-linked deubiquitinase activity"/>
    <property type="evidence" value="ECO:0007669"/>
    <property type="project" value="InterPro"/>
</dbReference>
<evidence type="ECO:0000256" key="5">
    <source>
        <dbReference type="ARBA" id="ARBA00022786"/>
    </source>
</evidence>
<evidence type="ECO:0000256" key="2">
    <source>
        <dbReference type="ARBA" id="ARBA00010981"/>
    </source>
</evidence>
<accession>A0A067NXX2</accession>
<dbReference type="GO" id="GO:0046872">
    <property type="term" value="F:metal ion binding"/>
    <property type="evidence" value="ECO:0007669"/>
    <property type="project" value="UniProtKB-KW"/>
</dbReference>
<dbReference type="CDD" id="cd08066">
    <property type="entry name" value="MPN_AMSH_like"/>
    <property type="match status" value="1"/>
</dbReference>
<dbReference type="InterPro" id="IPR000555">
    <property type="entry name" value="JAMM/MPN+_dom"/>
</dbReference>
<sequence length="241" mass="26917">MLPVPSAPTQPPYSYPPPQSYTQRSPYPPAAPPHAPPPPQPQHQPRQPSRADDRIVRANSKSETAELKTVNLPRECLPRFLAIAKVNTEMNRETCGLLLGKDKGHKYVVTTLLVPKQHSTSDTCSMDEEELVLQFTEERSLITLGWIHTHPSQSCFMSSVDLHTHSGFQRMLPESFAVVCAPKSNPNFGIFRLTDPPGLKTILECTAKEAFHPHPDLPIYTDADKGHVQMKDTSLEIVDLR</sequence>
<comment type="cofactor">
    <cofactor evidence="1">
        <name>Zn(2+)</name>
        <dbReference type="ChEBI" id="CHEBI:29105"/>
    </cofactor>
</comment>
<evidence type="ECO:0000313" key="11">
    <source>
        <dbReference type="EMBL" id="KDQ32908.1"/>
    </source>
</evidence>
<dbReference type="Proteomes" id="UP000027073">
    <property type="component" value="Unassembled WGS sequence"/>
</dbReference>
<feature type="region of interest" description="Disordered" evidence="9">
    <location>
        <begin position="1"/>
        <end position="53"/>
    </location>
</feature>
<dbReference type="GO" id="GO:0005768">
    <property type="term" value="C:endosome"/>
    <property type="evidence" value="ECO:0007669"/>
    <property type="project" value="TreeGrafter"/>
</dbReference>
<dbReference type="PANTHER" id="PTHR12947">
    <property type="entry name" value="AMSH-LIKE PROTEASE"/>
    <property type="match status" value="1"/>
</dbReference>
<dbReference type="VEuPathDB" id="FungiDB:PLEOSDRAFT_1032737"/>
<dbReference type="MEROPS" id="M67.A04"/>
<comment type="similarity">
    <text evidence="2">Belongs to the peptidase M67C family.</text>
</comment>
<feature type="compositionally biased region" description="Pro residues" evidence="9">
    <location>
        <begin position="26"/>
        <end position="42"/>
    </location>
</feature>
<keyword evidence="8" id="KW-0482">Metalloprotease</keyword>
<keyword evidence="6" id="KW-0378">Hydrolase</keyword>
<dbReference type="OrthoDB" id="3640at2759"/>
<dbReference type="GO" id="GO:0006508">
    <property type="term" value="P:proteolysis"/>
    <property type="evidence" value="ECO:0007669"/>
    <property type="project" value="UniProtKB-KW"/>
</dbReference>
<dbReference type="EMBL" id="KL198004">
    <property type="protein sequence ID" value="KDQ32908.1"/>
    <property type="molecule type" value="Genomic_DNA"/>
</dbReference>
<dbReference type="FunFam" id="3.40.140.10:FF:000033">
    <property type="entry name" value="AMSH-like protease sst2"/>
    <property type="match status" value="1"/>
</dbReference>
<protein>
    <recommendedName>
        <fullName evidence="10">MPN domain-containing protein</fullName>
    </recommendedName>
</protein>
<dbReference type="InterPro" id="IPR037518">
    <property type="entry name" value="MPN"/>
</dbReference>
<dbReference type="AlphaFoldDB" id="A0A067NXX2"/>
<evidence type="ECO:0000313" key="12">
    <source>
        <dbReference type="Proteomes" id="UP000027073"/>
    </source>
</evidence>
<dbReference type="GO" id="GO:0140492">
    <property type="term" value="F:metal-dependent deubiquitinase activity"/>
    <property type="evidence" value="ECO:0007669"/>
    <property type="project" value="InterPro"/>
</dbReference>
<dbReference type="STRING" id="1137138.A0A067NXX2"/>
<keyword evidence="5" id="KW-0833">Ubl conjugation pathway</keyword>
<gene>
    <name evidence="11" type="ORF">PLEOSDRAFT_1032737</name>
</gene>
<dbReference type="GO" id="GO:0070536">
    <property type="term" value="P:protein K63-linked deubiquitination"/>
    <property type="evidence" value="ECO:0007669"/>
    <property type="project" value="InterPro"/>
</dbReference>
<dbReference type="Pfam" id="PF01398">
    <property type="entry name" value="JAB"/>
    <property type="match status" value="1"/>
</dbReference>
<name>A0A067NXX2_PLEO1</name>
<evidence type="ECO:0000256" key="9">
    <source>
        <dbReference type="SAM" id="MobiDB-lite"/>
    </source>
</evidence>
<dbReference type="PROSITE" id="PS50249">
    <property type="entry name" value="MPN"/>
    <property type="match status" value="1"/>
</dbReference>
<dbReference type="HOGENOM" id="CLU_023304_2_0_1"/>
<evidence type="ECO:0000256" key="8">
    <source>
        <dbReference type="ARBA" id="ARBA00023049"/>
    </source>
</evidence>
<dbReference type="InterPro" id="IPR044098">
    <property type="entry name" value="STAMBP/STALP-like_MPN"/>
</dbReference>
<keyword evidence="7" id="KW-0862">Zinc</keyword>
<dbReference type="GO" id="GO:0016020">
    <property type="term" value="C:membrane"/>
    <property type="evidence" value="ECO:0007669"/>
    <property type="project" value="TreeGrafter"/>
</dbReference>
<reference evidence="12" key="1">
    <citation type="journal article" date="2014" name="Proc. Natl. Acad. Sci. U.S.A.">
        <title>Extensive sampling of basidiomycete genomes demonstrates inadequacy of the white-rot/brown-rot paradigm for wood decay fungi.</title>
        <authorList>
            <person name="Riley R."/>
            <person name="Salamov A.A."/>
            <person name="Brown D.W."/>
            <person name="Nagy L.G."/>
            <person name="Floudas D."/>
            <person name="Held B.W."/>
            <person name="Levasseur A."/>
            <person name="Lombard V."/>
            <person name="Morin E."/>
            <person name="Otillar R."/>
            <person name="Lindquist E.A."/>
            <person name="Sun H."/>
            <person name="LaButti K.M."/>
            <person name="Schmutz J."/>
            <person name="Jabbour D."/>
            <person name="Luo H."/>
            <person name="Baker S.E."/>
            <person name="Pisabarro A.G."/>
            <person name="Walton J.D."/>
            <person name="Blanchette R.A."/>
            <person name="Henrissat B."/>
            <person name="Martin F."/>
            <person name="Cullen D."/>
            <person name="Hibbett D.S."/>
            <person name="Grigoriev I.V."/>
        </authorList>
    </citation>
    <scope>NUCLEOTIDE SEQUENCE [LARGE SCALE GENOMIC DNA]</scope>
    <source>
        <strain evidence="12">PC15</strain>
    </source>
</reference>
<evidence type="ECO:0000256" key="1">
    <source>
        <dbReference type="ARBA" id="ARBA00001947"/>
    </source>
</evidence>
<evidence type="ECO:0000256" key="6">
    <source>
        <dbReference type="ARBA" id="ARBA00022801"/>
    </source>
</evidence>
<keyword evidence="3" id="KW-0645">Protease</keyword>
<organism evidence="11 12">
    <name type="scientific">Pleurotus ostreatus (strain PC15)</name>
    <name type="common">Oyster mushroom</name>
    <dbReference type="NCBI Taxonomy" id="1137138"/>
    <lineage>
        <taxon>Eukaryota</taxon>
        <taxon>Fungi</taxon>
        <taxon>Dikarya</taxon>
        <taxon>Basidiomycota</taxon>
        <taxon>Agaricomycotina</taxon>
        <taxon>Agaricomycetes</taxon>
        <taxon>Agaricomycetidae</taxon>
        <taxon>Agaricales</taxon>
        <taxon>Pleurotineae</taxon>
        <taxon>Pleurotaceae</taxon>
        <taxon>Pleurotus</taxon>
    </lineage>
</organism>
<keyword evidence="4" id="KW-0479">Metal-binding</keyword>
<evidence type="ECO:0000256" key="4">
    <source>
        <dbReference type="ARBA" id="ARBA00022723"/>
    </source>
</evidence>
<dbReference type="PANTHER" id="PTHR12947:SF13">
    <property type="entry name" value="FI19924P1"/>
    <property type="match status" value="1"/>
</dbReference>
<evidence type="ECO:0000259" key="10">
    <source>
        <dbReference type="PROSITE" id="PS50249"/>
    </source>
</evidence>
<feature type="compositionally biased region" description="Pro residues" evidence="9">
    <location>
        <begin position="1"/>
        <end position="19"/>
    </location>
</feature>
<dbReference type="InParanoid" id="A0A067NXX2"/>